<dbReference type="Proteomes" id="UP000092154">
    <property type="component" value="Unassembled WGS sequence"/>
</dbReference>
<reference evidence="1 2" key="1">
    <citation type="submission" date="2016-06" db="EMBL/GenBank/DDBJ databases">
        <title>Comparative genomics of the ectomycorrhizal sister species Rhizopogon vinicolor and Rhizopogon vesiculosus (Basidiomycota: Boletales) reveals a divergence of the mating type B locus.</title>
        <authorList>
            <consortium name="DOE Joint Genome Institute"/>
            <person name="Mujic A.B."/>
            <person name="Kuo A."/>
            <person name="Tritt A."/>
            <person name="Lipzen A."/>
            <person name="Chen C."/>
            <person name="Johnson J."/>
            <person name="Sharma A."/>
            <person name="Barry K."/>
            <person name="Grigoriev I.V."/>
            <person name="Spatafora J.W."/>
        </authorList>
    </citation>
    <scope>NUCLEOTIDE SEQUENCE [LARGE SCALE GENOMIC DNA]</scope>
    <source>
        <strain evidence="1 2">AM-OR11-026</strain>
    </source>
</reference>
<dbReference type="InParanoid" id="A0A1B7MG48"/>
<sequence length="108" mass="11743">MTAKKSNGGSAEWIILPDSCTNANGTVEVADGANGETQMEWEVSDELQHNEGFYVTGEPLLKDWLHISATLEMSLQSQISSASVLFVHLVIVDYDVTGGGFDLAYNYL</sequence>
<proteinExistence type="predicted"/>
<gene>
    <name evidence="1" type="ORF">K503DRAFT_787748</name>
</gene>
<feature type="non-terminal residue" evidence="1">
    <location>
        <position position="108"/>
    </location>
</feature>
<protein>
    <submittedName>
        <fullName evidence="1">Uncharacterized protein</fullName>
    </submittedName>
</protein>
<accession>A0A1B7MG48</accession>
<dbReference type="OrthoDB" id="2685277at2759"/>
<keyword evidence="2" id="KW-1185">Reference proteome</keyword>
<dbReference type="AlphaFoldDB" id="A0A1B7MG48"/>
<name>A0A1B7MG48_9AGAM</name>
<evidence type="ECO:0000313" key="1">
    <source>
        <dbReference type="EMBL" id="OAX31581.1"/>
    </source>
</evidence>
<evidence type="ECO:0000313" key="2">
    <source>
        <dbReference type="Proteomes" id="UP000092154"/>
    </source>
</evidence>
<dbReference type="EMBL" id="KV449337">
    <property type="protein sequence ID" value="OAX31581.1"/>
    <property type="molecule type" value="Genomic_DNA"/>
</dbReference>
<organism evidence="1 2">
    <name type="scientific">Rhizopogon vinicolor AM-OR11-026</name>
    <dbReference type="NCBI Taxonomy" id="1314800"/>
    <lineage>
        <taxon>Eukaryota</taxon>
        <taxon>Fungi</taxon>
        <taxon>Dikarya</taxon>
        <taxon>Basidiomycota</taxon>
        <taxon>Agaricomycotina</taxon>
        <taxon>Agaricomycetes</taxon>
        <taxon>Agaricomycetidae</taxon>
        <taxon>Boletales</taxon>
        <taxon>Suillineae</taxon>
        <taxon>Rhizopogonaceae</taxon>
        <taxon>Rhizopogon</taxon>
    </lineage>
</organism>